<dbReference type="Proteomes" id="UP000650467">
    <property type="component" value="Unassembled WGS sequence"/>
</dbReference>
<evidence type="ECO:0000313" key="1">
    <source>
        <dbReference type="EMBL" id="KAG2436460.1"/>
    </source>
</evidence>
<proteinExistence type="predicted"/>
<reference evidence="1" key="1">
    <citation type="journal article" date="2020" name="bioRxiv">
        <title>Comparative genomics of Chlamydomonas.</title>
        <authorList>
            <person name="Craig R.J."/>
            <person name="Hasan A.R."/>
            <person name="Ness R.W."/>
            <person name="Keightley P.D."/>
        </authorList>
    </citation>
    <scope>NUCLEOTIDE SEQUENCE</scope>
    <source>
        <strain evidence="1">SAG 7.73</strain>
    </source>
</reference>
<organism evidence="1 2">
    <name type="scientific">Chlamydomonas incerta</name>
    <dbReference type="NCBI Taxonomy" id="51695"/>
    <lineage>
        <taxon>Eukaryota</taxon>
        <taxon>Viridiplantae</taxon>
        <taxon>Chlorophyta</taxon>
        <taxon>core chlorophytes</taxon>
        <taxon>Chlorophyceae</taxon>
        <taxon>CS clade</taxon>
        <taxon>Chlamydomonadales</taxon>
        <taxon>Chlamydomonadaceae</taxon>
        <taxon>Chlamydomonas</taxon>
    </lineage>
</organism>
<evidence type="ECO:0000313" key="2">
    <source>
        <dbReference type="Proteomes" id="UP000650467"/>
    </source>
</evidence>
<accession>A0A835TEP0</accession>
<protein>
    <submittedName>
        <fullName evidence="1">Uncharacterized protein</fullName>
    </submittedName>
</protein>
<gene>
    <name evidence="1" type="ORF">HXX76_006763</name>
</gene>
<dbReference type="OrthoDB" id="549611at2759"/>
<sequence>MSPTRKTAAKTGKWNYSVSADGSAGGGAVPHTPTASGACGGAVKGGAALGAGLGGAVANGKGLRLPVLPPMSSAEVSPTSAAVGALNALTMAGTPVGLSAGLMDPRSPPS</sequence>
<dbReference type="AlphaFoldDB" id="A0A835TEP0"/>
<comment type="caution">
    <text evidence="1">The sequence shown here is derived from an EMBL/GenBank/DDBJ whole genome shotgun (WGS) entry which is preliminary data.</text>
</comment>
<keyword evidence="2" id="KW-1185">Reference proteome</keyword>
<dbReference type="EMBL" id="JAEHOC010000013">
    <property type="protein sequence ID" value="KAG2436460.1"/>
    <property type="molecule type" value="Genomic_DNA"/>
</dbReference>
<name>A0A835TEP0_CHLIN</name>